<dbReference type="SUPFAM" id="SSF51445">
    <property type="entry name" value="(Trans)glycosidases"/>
    <property type="match status" value="1"/>
</dbReference>
<accession>A0ABX9Q4Z2</accession>
<evidence type="ECO:0000259" key="1">
    <source>
        <dbReference type="Pfam" id="PF00128"/>
    </source>
</evidence>
<protein>
    <recommendedName>
        <fullName evidence="1">Glycosyl hydrolase family 13 catalytic domain-containing protein</fullName>
    </recommendedName>
</protein>
<dbReference type="InterPro" id="IPR017853">
    <property type="entry name" value="GH"/>
</dbReference>
<keyword evidence="3" id="KW-1185">Reference proteome</keyword>
<reference evidence="2 3" key="1">
    <citation type="submission" date="2018-09" db="EMBL/GenBank/DDBJ databases">
        <authorList>
            <person name="Livingstone P.G."/>
            <person name="Whitworth D.E."/>
        </authorList>
    </citation>
    <scope>NUCLEOTIDE SEQUENCE [LARGE SCALE GENOMIC DNA]</scope>
    <source>
        <strain evidence="2 3">CA031B</strain>
    </source>
</reference>
<feature type="domain" description="Glycosyl hydrolase family 13 catalytic" evidence="1">
    <location>
        <begin position="20"/>
        <end position="57"/>
    </location>
</feature>
<comment type="caution">
    <text evidence="2">The sequence shown here is derived from an EMBL/GenBank/DDBJ whole genome shotgun (WGS) entry which is preliminary data.</text>
</comment>
<dbReference type="PANTHER" id="PTHR10357">
    <property type="entry name" value="ALPHA-AMYLASE FAMILY MEMBER"/>
    <property type="match status" value="1"/>
</dbReference>
<gene>
    <name evidence="2" type="ORF">D7Y13_43290</name>
</gene>
<dbReference type="RefSeq" id="WP_147452728.1">
    <property type="nucleotide sequence ID" value="NZ_RAWI01001109.1"/>
</dbReference>
<dbReference type="Gene3D" id="3.20.20.80">
    <property type="entry name" value="Glycosidases"/>
    <property type="match status" value="1"/>
</dbReference>
<dbReference type="PANTHER" id="PTHR10357:SF219">
    <property type="entry name" value="MALTOSE ALPHA-D-GLUCOSYLTRANSFERASE"/>
    <property type="match status" value="1"/>
</dbReference>
<proteinExistence type="predicted"/>
<dbReference type="Pfam" id="PF00128">
    <property type="entry name" value="Alpha-amylase"/>
    <property type="match status" value="1"/>
</dbReference>
<evidence type="ECO:0000313" key="3">
    <source>
        <dbReference type="Proteomes" id="UP000278907"/>
    </source>
</evidence>
<dbReference type="Proteomes" id="UP000278907">
    <property type="component" value="Unassembled WGS sequence"/>
</dbReference>
<name>A0ABX9Q4Z2_9BACT</name>
<organism evidence="2 3">
    <name type="scientific">Corallococcus praedator</name>
    <dbReference type="NCBI Taxonomy" id="2316724"/>
    <lineage>
        <taxon>Bacteria</taxon>
        <taxon>Pseudomonadati</taxon>
        <taxon>Myxococcota</taxon>
        <taxon>Myxococcia</taxon>
        <taxon>Myxococcales</taxon>
        <taxon>Cystobacterineae</taxon>
        <taxon>Myxococcaceae</taxon>
        <taxon>Corallococcus</taxon>
    </lineage>
</organism>
<feature type="non-terminal residue" evidence="2">
    <location>
        <position position="57"/>
    </location>
</feature>
<dbReference type="InterPro" id="IPR006047">
    <property type="entry name" value="GH13_cat_dom"/>
</dbReference>
<dbReference type="EMBL" id="RAWI01001109">
    <property type="protein sequence ID" value="RKH80522.1"/>
    <property type="molecule type" value="Genomic_DNA"/>
</dbReference>
<evidence type="ECO:0000313" key="2">
    <source>
        <dbReference type="EMBL" id="RKH80522.1"/>
    </source>
</evidence>
<sequence length="57" mass="6621">MEEFTRPAQPDWYKDAVIYQVHVRTFFDGNDDGIGDFAGLVRKLDYLQALGIDTIWI</sequence>